<proteinExistence type="predicted"/>
<dbReference type="AlphaFoldDB" id="M0MTR7"/>
<protein>
    <submittedName>
        <fullName evidence="1">ISH4-type transposase</fullName>
    </submittedName>
</protein>
<evidence type="ECO:0000313" key="1">
    <source>
        <dbReference type="EMBL" id="EMA48154.1"/>
    </source>
</evidence>
<accession>M0MTR7</accession>
<dbReference type="Proteomes" id="UP000011625">
    <property type="component" value="Unassembled WGS sequence"/>
</dbReference>
<sequence>MVLSAPAAVLTWVKNGSYGPLQRYLCKDCDRTFNDKASTIFAHSKIALRKWLFSIYAFLRFNTSLQQLQREIVLKFAVSNIERLCAPL</sequence>
<comment type="caution">
    <text evidence="1">The sequence shown here is derived from an EMBL/GenBank/DDBJ whole genome shotgun (WGS) entry which is preliminary data.</text>
</comment>
<organism evidence="1 2">
    <name type="scientific">Halococcus salifodinae DSM 8989</name>
    <dbReference type="NCBI Taxonomy" id="1227456"/>
    <lineage>
        <taxon>Archaea</taxon>
        <taxon>Methanobacteriati</taxon>
        <taxon>Methanobacteriota</taxon>
        <taxon>Stenosarchaea group</taxon>
        <taxon>Halobacteria</taxon>
        <taxon>Halobacteriales</taxon>
        <taxon>Halococcaceae</taxon>
        <taxon>Halococcus</taxon>
    </lineage>
</organism>
<evidence type="ECO:0000313" key="2">
    <source>
        <dbReference type="Proteomes" id="UP000011625"/>
    </source>
</evidence>
<keyword evidence="2" id="KW-1185">Reference proteome</keyword>
<gene>
    <name evidence="1" type="ORF">C450_20196</name>
</gene>
<name>M0MTR7_9EURY</name>
<reference evidence="1 2" key="1">
    <citation type="journal article" date="2014" name="PLoS Genet.">
        <title>Phylogenetically driven sequencing of extremely halophilic archaea reveals strategies for static and dynamic osmo-response.</title>
        <authorList>
            <person name="Becker E.A."/>
            <person name="Seitzer P.M."/>
            <person name="Tritt A."/>
            <person name="Larsen D."/>
            <person name="Krusor M."/>
            <person name="Yao A.I."/>
            <person name="Wu D."/>
            <person name="Madern D."/>
            <person name="Eisen J.A."/>
            <person name="Darling A.E."/>
            <person name="Facciotti M.T."/>
        </authorList>
    </citation>
    <scope>NUCLEOTIDE SEQUENCE [LARGE SCALE GENOMIC DNA]</scope>
    <source>
        <strain evidence="1 2">DSM 8989</strain>
    </source>
</reference>
<dbReference type="EMBL" id="AOME01000102">
    <property type="protein sequence ID" value="EMA48154.1"/>
    <property type="molecule type" value="Genomic_DNA"/>
</dbReference>